<sequence length="268" mass="29829">MSSKDKVVIFFKAGYDDKCFGACYQSQRVLMLSELKASNQVMPEFTCVPVNVSRPPDSFQNLGLRLRVPALHIQNDEEEKSEPIDVADDIVSTLQTRFPGGVISNHWEAQAETVTSNFFSKFCYLLRGVAKDSQHLEQELALIDEHLANVALETEDGGGGGGSLFLCGNQMSLVDCEVLPKLHQVRVAAASLKGYEMPSKFGHIWRYLYSAYASPVFVKFCPPDAEIVVHWLETTNQKQALLQQARQLLCKPPGYSFTVPAVARKIIL</sequence>
<dbReference type="STRING" id="195883.A0A482WRB4"/>
<evidence type="ECO:0000313" key="1">
    <source>
        <dbReference type="EMBL" id="RZF35816.1"/>
    </source>
</evidence>
<proteinExistence type="predicted"/>
<name>A0A482WRB4_LAOST</name>
<dbReference type="SUPFAM" id="SSF47616">
    <property type="entry name" value="GST C-terminal domain-like"/>
    <property type="match status" value="1"/>
</dbReference>
<dbReference type="Proteomes" id="UP000291343">
    <property type="component" value="Unassembled WGS sequence"/>
</dbReference>
<dbReference type="OrthoDB" id="1935530at2759"/>
<evidence type="ECO:0008006" key="3">
    <source>
        <dbReference type="Google" id="ProtNLM"/>
    </source>
</evidence>
<comment type="caution">
    <text evidence="1">The sequence shown here is derived from an EMBL/GenBank/DDBJ whole genome shotgun (WGS) entry which is preliminary data.</text>
</comment>
<dbReference type="GO" id="GO:0005737">
    <property type="term" value="C:cytoplasm"/>
    <property type="evidence" value="ECO:0007669"/>
    <property type="project" value="TreeGrafter"/>
</dbReference>
<dbReference type="AlphaFoldDB" id="A0A482WRB4"/>
<dbReference type="PANTHER" id="PTHR43920">
    <property type="entry name" value="CHLORIDE INTRACELLULAR CHANNEL, ISOFORM A"/>
    <property type="match status" value="1"/>
</dbReference>
<keyword evidence="2" id="KW-1185">Reference proteome</keyword>
<dbReference type="InterPro" id="IPR036282">
    <property type="entry name" value="Glutathione-S-Trfase_C_sf"/>
</dbReference>
<dbReference type="InParanoid" id="A0A482WRB4"/>
<protein>
    <recommendedName>
        <fullName evidence="3">GST C-terminal domain-containing protein</fullName>
    </recommendedName>
</protein>
<reference evidence="1 2" key="1">
    <citation type="journal article" date="2017" name="Gigascience">
        <title>Genome sequence of the small brown planthopper, Laodelphax striatellus.</title>
        <authorList>
            <person name="Zhu J."/>
            <person name="Jiang F."/>
            <person name="Wang X."/>
            <person name="Yang P."/>
            <person name="Bao Y."/>
            <person name="Zhao W."/>
            <person name="Wang W."/>
            <person name="Lu H."/>
            <person name="Wang Q."/>
            <person name="Cui N."/>
            <person name="Li J."/>
            <person name="Chen X."/>
            <person name="Luo L."/>
            <person name="Yu J."/>
            <person name="Kang L."/>
            <person name="Cui F."/>
        </authorList>
    </citation>
    <scope>NUCLEOTIDE SEQUENCE [LARGE SCALE GENOMIC DNA]</scope>
    <source>
        <strain evidence="1">Lst14</strain>
    </source>
</reference>
<dbReference type="Gene3D" id="3.40.30.10">
    <property type="entry name" value="Glutaredoxin"/>
    <property type="match status" value="1"/>
</dbReference>
<dbReference type="PANTHER" id="PTHR43920:SF5">
    <property type="entry name" value="CHLORIDE INTRACELLULAR CHANNEL CLIC"/>
    <property type="match status" value="1"/>
</dbReference>
<dbReference type="GO" id="GO:0016324">
    <property type="term" value="C:apical plasma membrane"/>
    <property type="evidence" value="ECO:0007669"/>
    <property type="project" value="TreeGrafter"/>
</dbReference>
<dbReference type="EMBL" id="QKKF02027474">
    <property type="protein sequence ID" value="RZF35816.1"/>
    <property type="molecule type" value="Genomic_DNA"/>
</dbReference>
<accession>A0A482WRB4</accession>
<gene>
    <name evidence="1" type="ORF">LSTR_LSTR006274</name>
</gene>
<dbReference type="GO" id="GO:0005254">
    <property type="term" value="F:chloride channel activity"/>
    <property type="evidence" value="ECO:0007669"/>
    <property type="project" value="TreeGrafter"/>
</dbReference>
<organism evidence="1 2">
    <name type="scientific">Laodelphax striatellus</name>
    <name type="common">Small brown planthopper</name>
    <name type="synonym">Delphax striatella</name>
    <dbReference type="NCBI Taxonomy" id="195883"/>
    <lineage>
        <taxon>Eukaryota</taxon>
        <taxon>Metazoa</taxon>
        <taxon>Ecdysozoa</taxon>
        <taxon>Arthropoda</taxon>
        <taxon>Hexapoda</taxon>
        <taxon>Insecta</taxon>
        <taxon>Pterygota</taxon>
        <taxon>Neoptera</taxon>
        <taxon>Paraneoptera</taxon>
        <taxon>Hemiptera</taxon>
        <taxon>Auchenorrhyncha</taxon>
        <taxon>Fulgoroidea</taxon>
        <taxon>Delphacidae</taxon>
        <taxon>Criomorphinae</taxon>
        <taxon>Laodelphax</taxon>
    </lineage>
</organism>
<dbReference type="Gene3D" id="1.20.1050.10">
    <property type="match status" value="1"/>
</dbReference>
<dbReference type="SMR" id="A0A482WRB4"/>
<evidence type="ECO:0000313" key="2">
    <source>
        <dbReference type="Proteomes" id="UP000291343"/>
    </source>
</evidence>